<feature type="domain" description="Cyclic nucleotide-binding" evidence="4">
    <location>
        <begin position="22"/>
        <end position="143"/>
    </location>
</feature>
<evidence type="ECO:0000313" key="7">
    <source>
        <dbReference type="Proteomes" id="UP001497493"/>
    </source>
</evidence>
<evidence type="ECO:0000259" key="4">
    <source>
        <dbReference type="PROSITE" id="PS50042"/>
    </source>
</evidence>
<gene>
    <name evidence="6" type="ORF">MECH1_V1_2711</name>
</gene>
<dbReference type="PROSITE" id="PS51063">
    <property type="entry name" value="HTH_CRP_2"/>
    <property type="match status" value="1"/>
</dbReference>
<keyword evidence="2" id="KW-0238">DNA-binding</keyword>
<dbReference type="SMART" id="SM00100">
    <property type="entry name" value="cNMP"/>
    <property type="match status" value="1"/>
</dbReference>
<dbReference type="PANTHER" id="PTHR24567:SF68">
    <property type="entry name" value="DNA-BINDING TRANSCRIPTIONAL DUAL REGULATOR CRP"/>
    <property type="match status" value="1"/>
</dbReference>
<keyword evidence="3" id="KW-0804">Transcription</keyword>
<dbReference type="InterPro" id="IPR000595">
    <property type="entry name" value="cNMP-bd_dom"/>
</dbReference>
<dbReference type="InterPro" id="IPR014710">
    <property type="entry name" value="RmlC-like_jellyroll"/>
</dbReference>
<organism evidence="6 7">
    <name type="scientific">Candidatus Methylocalor cossyra</name>
    <dbReference type="NCBI Taxonomy" id="3108543"/>
    <lineage>
        <taxon>Bacteria</taxon>
        <taxon>Pseudomonadati</taxon>
        <taxon>Pseudomonadota</taxon>
        <taxon>Gammaproteobacteria</taxon>
        <taxon>Methylococcales</taxon>
        <taxon>Methylococcaceae</taxon>
        <taxon>Candidatus Methylocalor</taxon>
    </lineage>
</organism>
<dbReference type="SMART" id="SM00419">
    <property type="entry name" value="HTH_CRP"/>
    <property type="match status" value="1"/>
</dbReference>
<protein>
    <submittedName>
        <fullName evidence="6">Nitric oxide -responding transcriptional regulator Dnr (Crp/Fnr family)</fullName>
    </submittedName>
</protein>
<dbReference type="EMBL" id="OZ026884">
    <property type="protein sequence ID" value="CAL1241487.1"/>
    <property type="molecule type" value="Genomic_DNA"/>
</dbReference>
<dbReference type="InterPro" id="IPR018490">
    <property type="entry name" value="cNMP-bd_dom_sf"/>
</dbReference>
<dbReference type="Gene3D" id="1.10.10.10">
    <property type="entry name" value="Winged helix-like DNA-binding domain superfamily/Winged helix DNA-binding domain"/>
    <property type="match status" value="1"/>
</dbReference>
<dbReference type="SUPFAM" id="SSF51206">
    <property type="entry name" value="cAMP-binding domain-like"/>
    <property type="match status" value="1"/>
</dbReference>
<dbReference type="SUPFAM" id="SSF46785">
    <property type="entry name" value="Winged helix' DNA-binding domain"/>
    <property type="match status" value="1"/>
</dbReference>
<evidence type="ECO:0000256" key="1">
    <source>
        <dbReference type="ARBA" id="ARBA00023015"/>
    </source>
</evidence>
<dbReference type="Proteomes" id="UP001497493">
    <property type="component" value="Chromosome"/>
</dbReference>
<dbReference type="PANTHER" id="PTHR24567">
    <property type="entry name" value="CRP FAMILY TRANSCRIPTIONAL REGULATORY PROTEIN"/>
    <property type="match status" value="1"/>
</dbReference>
<dbReference type="InterPro" id="IPR036390">
    <property type="entry name" value="WH_DNA-bd_sf"/>
</dbReference>
<dbReference type="InterPro" id="IPR012318">
    <property type="entry name" value="HTH_CRP"/>
</dbReference>
<evidence type="ECO:0000256" key="3">
    <source>
        <dbReference type="ARBA" id="ARBA00023163"/>
    </source>
</evidence>
<reference evidence="6 7" key="1">
    <citation type="submission" date="2024-04" db="EMBL/GenBank/DDBJ databases">
        <authorList>
            <person name="Cremers G."/>
        </authorList>
    </citation>
    <scope>NUCLEOTIDE SEQUENCE [LARGE SCALE GENOMIC DNA]</scope>
    <source>
        <strain evidence="6">MeCH1-AG</strain>
    </source>
</reference>
<evidence type="ECO:0000256" key="2">
    <source>
        <dbReference type="ARBA" id="ARBA00023125"/>
    </source>
</evidence>
<dbReference type="RefSeq" id="WP_348757997.1">
    <property type="nucleotide sequence ID" value="NZ_OZ026884.1"/>
</dbReference>
<keyword evidence="1" id="KW-0805">Transcription regulation</keyword>
<name>A0ABM9NLH5_9GAMM</name>
<keyword evidence="7" id="KW-1185">Reference proteome</keyword>
<dbReference type="Pfam" id="PF13545">
    <property type="entry name" value="HTH_Crp_2"/>
    <property type="match status" value="1"/>
</dbReference>
<sequence>MTYIKRLPMHGPTPTFLRQHFLFAGLSDPQFARIAATARQLPIRDGQEVFRAGDPAERFFLVESGLIQLYRLSAAGEEKVIELVRPGQTFAEALMFMERRRYPVSARAIGDSTLIGFAMAPFHAVLQESPATCLRLLGAMSQRLHQLLQEIDHLSLHNATARVVRLLLQAAPEAGAKRYAVEWQTPKQVLASRLSVRPETFSRILKQLSHAGLIRVHGRKVEVLDGEGLERWAAGPE</sequence>
<evidence type="ECO:0000313" key="6">
    <source>
        <dbReference type="EMBL" id="CAL1241487.1"/>
    </source>
</evidence>
<dbReference type="InterPro" id="IPR050397">
    <property type="entry name" value="Env_Response_Regulators"/>
</dbReference>
<dbReference type="InterPro" id="IPR036388">
    <property type="entry name" value="WH-like_DNA-bd_sf"/>
</dbReference>
<accession>A0ABM9NLH5</accession>
<proteinExistence type="predicted"/>
<dbReference type="Pfam" id="PF00027">
    <property type="entry name" value="cNMP_binding"/>
    <property type="match status" value="1"/>
</dbReference>
<evidence type="ECO:0000259" key="5">
    <source>
        <dbReference type="PROSITE" id="PS51063"/>
    </source>
</evidence>
<dbReference type="CDD" id="cd00038">
    <property type="entry name" value="CAP_ED"/>
    <property type="match status" value="1"/>
</dbReference>
<feature type="domain" description="HTH crp-type" evidence="5">
    <location>
        <begin position="157"/>
        <end position="227"/>
    </location>
</feature>
<dbReference type="Gene3D" id="2.60.120.10">
    <property type="entry name" value="Jelly Rolls"/>
    <property type="match status" value="1"/>
</dbReference>
<dbReference type="PROSITE" id="PS50042">
    <property type="entry name" value="CNMP_BINDING_3"/>
    <property type="match status" value="1"/>
</dbReference>